<gene>
    <name evidence="1" type="ORF">C1H46_036866</name>
</gene>
<evidence type="ECO:0000313" key="2">
    <source>
        <dbReference type="Proteomes" id="UP000315295"/>
    </source>
</evidence>
<protein>
    <submittedName>
        <fullName evidence="1">Uncharacterized protein</fullName>
    </submittedName>
</protein>
<dbReference type="AlphaFoldDB" id="A0A540KTP6"/>
<proteinExistence type="predicted"/>
<dbReference type="EMBL" id="VIEB01000952">
    <property type="protein sequence ID" value="TQD77594.1"/>
    <property type="molecule type" value="Genomic_DNA"/>
</dbReference>
<reference evidence="1 2" key="1">
    <citation type="journal article" date="2019" name="G3 (Bethesda)">
        <title>Sequencing of a Wild Apple (Malus baccata) Genome Unravels the Differences Between Cultivated and Wild Apple Species Regarding Disease Resistance and Cold Tolerance.</title>
        <authorList>
            <person name="Chen X."/>
        </authorList>
    </citation>
    <scope>NUCLEOTIDE SEQUENCE [LARGE SCALE GENOMIC DNA]</scope>
    <source>
        <strain evidence="2">cv. Shandingzi</strain>
        <tissue evidence="1">Leaves</tissue>
    </source>
</reference>
<sequence length="93" mass="9835">MNTGSLGGLAGVLWKGSEAGRDAAYLLGCSRQSLTQGRSTDLCESGTRVPGWACWDALERIGRRERLGLSDGVLQGNCAMNTARAVLDSGEIY</sequence>
<organism evidence="1 2">
    <name type="scientific">Malus baccata</name>
    <name type="common">Siberian crab apple</name>
    <name type="synonym">Pyrus baccata</name>
    <dbReference type="NCBI Taxonomy" id="106549"/>
    <lineage>
        <taxon>Eukaryota</taxon>
        <taxon>Viridiplantae</taxon>
        <taxon>Streptophyta</taxon>
        <taxon>Embryophyta</taxon>
        <taxon>Tracheophyta</taxon>
        <taxon>Spermatophyta</taxon>
        <taxon>Magnoliopsida</taxon>
        <taxon>eudicotyledons</taxon>
        <taxon>Gunneridae</taxon>
        <taxon>Pentapetalae</taxon>
        <taxon>rosids</taxon>
        <taxon>fabids</taxon>
        <taxon>Rosales</taxon>
        <taxon>Rosaceae</taxon>
        <taxon>Amygdaloideae</taxon>
        <taxon>Maleae</taxon>
        <taxon>Malus</taxon>
    </lineage>
</organism>
<accession>A0A540KTP6</accession>
<keyword evidence="2" id="KW-1185">Reference proteome</keyword>
<dbReference type="Proteomes" id="UP000315295">
    <property type="component" value="Unassembled WGS sequence"/>
</dbReference>
<evidence type="ECO:0000313" key="1">
    <source>
        <dbReference type="EMBL" id="TQD77594.1"/>
    </source>
</evidence>
<comment type="caution">
    <text evidence="1">The sequence shown here is derived from an EMBL/GenBank/DDBJ whole genome shotgun (WGS) entry which is preliminary data.</text>
</comment>
<name>A0A540KTP6_MALBA</name>